<sequence length="74" mass="7941">MRVSPPVGSRGALSATDVSGDHCGPSVSDRRCSQQPQYHHRWCRKETLGGVRRAVAAPPLPCRASIPSLAVSIY</sequence>
<dbReference type="AlphaFoldDB" id="A0A843TNR9"/>
<gene>
    <name evidence="2" type="ORF">Taro_004155</name>
</gene>
<name>A0A843TNR9_COLES</name>
<feature type="region of interest" description="Disordered" evidence="1">
    <location>
        <begin position="1"/>
        <end position="32"/>
    </location>
</feature>
<evidence type="ECO:0000313" key="3">
    <source>
        <dbReference type="Proteomes" id="UP000652761"/>
    </source>
</evidence>
<accession>A0A843TNR9</accession>
<proteinExistence type="predicted"/>
<evidence type="ECO:0000256" key="1">
    <source>
        <dbReference type="SAM" id="MobiDB-lite"/>
    </source>
</evidence>
<dbReference type="EMBL" id="NMUH01000111">
    <property type="protein sequence ID" value="MQL71846.1"/>
    <property type="molecule type" value="Genomic_DNA"/>
</dbReference>
<keyword evidence="3" id="KW-1185">Reference proteome</keyword>
<organism evidence="2 3">
    <name type="scientific">Colocasia esculenta</name>
    <name type="common">Wild taro</name>
    <name type="synonym">Arum esculentum</name>
    <dbReference type="NCBI Taxonomy" id="4460"/>
    <lineage>
        <taxon>Eukaryota</taxon>
        <taxon>Viridiplantae</taxon>
        <taxon>Streptophyta</taxon>
        <taxon>Embryophyta</taxon>
        <taxon>Tracheophyta</taxon>
        <taxon>Spermatophyta</taxon>
        <taxon>Magnoliopsida</taxon>
        <taxon>Liliopsida</taxon>
        <taxon>Araceae</taxon>
        <taxon>Aroideae</taxon>
        <taxon>Colocasieae</taxon>
        <taxon>Colocasia</taxon>
    </lineage>
</organism>
<evidence type="ECO:0000313" key="2">
    <source>
        <dbReference type="EMBL" id="MQL71846.1"/>
    </source>
</evidence>
<comment type="caution">
    <text evidence="2">The sequence shown here is derived from an EMBL/GenBank/DDBJ whole genome shotgun (WGS) entry which is preliminary data.</text>
</comment>
<dbReference type="Proteomes" id="UP000652761">
    <property type="component" value="Unassembled WGS sequence"/>
</dbReference>
<protein>
    <submittedName>
        <fullName evidence="2">Uncharacterized protein</fullName>
    </submittedName>
</protein>
<reference evidence="2" key="1">
    <citation type="submission" date="2017-07" db="EMBL/GenBank/DDBJ databases">
        <title>Taro Niue Genome Assembly and Annotation.</title>
        <authorList>
            <person name="Atibalentja N."/>
            <person name="Keating K."/>
            <person name="Fields C.J."/>
        </authorList>
    </citation>
    <scope>NUCLEOTIDE SEQUENCE</scope>
    <source>
        <strain evidence="2">Niue_2</strain>
        <tissue evidence="2">Leaf</tissue>
    </source>
</reference>